<dbReference type="InterPro" id="IPR010914">
    <property type="entry name" value="RsgA_GTPase_dom"/>
</dbReference>
<comment type="caution">
    <text evidence="7">The sequence shown here is derived from an EMBL/GenBank/DDBJ whole genome shotgun (WGS) entry which is preliminary data.</text>
</comment>
<keyword evidence="3" id="KW-0699">rRNA-binding</keyword>
<dbReference type="HAMAP" id="MF_01820">
    <property type="entry name" value="GTPase_RsgA"/>
    <property type="match status" value="1"/>
</dbReference>
<comment type="similarity">
    <text evidence="3">Belongs to the TRAFAC class YlqF/YawG GTPase family. RsgA subfamily.</text>
</comment>
<comment type="subcellular location">
    <subcellularLocation>
        <location evidence="3">Cytoplasm</location>
    </subcellularLocation>
</comment>
<keyword evidence="3" id="KW-0479">Metal-binding</keyword>
<feature type="binding site" evidence="3">
    <location>
        <position position="267"/>
    </location>
    <ligand>
        <name>Zn(2+)</name>
        <dbReference type="ChEBI" id="CHEBI:29105"/>
    </ligand>
</feature>
<keyword evidence="3" id="KW-0963">Cytoplasm</keyword>
<feature type="domain" description="EngC GTPase" evidence="5">
    <location>
        <begin position="85"/>
        <end position="233"/>
    </location>
</feature>
<evidence type="ECO:0000256" key="2">
    <source>
        <dbReference type="ARBA" id="ARBA00023134"/>
    </source>
</evidence>
<accession>A0ABU5SUV8</accession>
<feature type="domain" description="CP-type G" evidence="6">
    <location>
        <begin position="76"/>
        <end position="235"/>
    </location>
</feature>
<evidence type="ECO:0000313" key="8">
    <source>
        <dbReference type="Proteomes" id="UP001302329"/>
    </source>
</evidence>
<keyword evidence="3" id="KW-0690">Ribosome biogenesis</keyword>
<name>A0ABU5SUV8_9CYAN</name>
<dbReference type="RefSeq" id="WP_323356340.1">
    <property type="nucleotide sequence ID" value="NZ_JAYGHY010000015.1"/>
</dbReference>
<feature type="region of interest" description="Disordered" evidence="4">
    <location>
        <begin position="301"/>
        <end position="350"/>
    </location>
</feature>
<dbReference type="Gene3D" id="3.40.50.300">
    <property type="entry name" value="P-loop containing nucleotide triphosphate hydrolases"/>
    <property type="match status" value="1"/>
</dbReference>
<dbReference type="PROSITE" id="PS50936">
    <property type="entry name" value="ENGC_GTPASE"/>
    <property type="match status" value="1"/>
</dbReference>
<evidence type="ECO:0000256" key="3">
    <source>
        <dbReference type="HAMAP-Rule" id="MF_01820"/>
    </source>
</evidence>
<sequence length="350" mass="37190">MGAEPLPGRVVALQANYCLVDLDGPSALGPDGRLLCTRRTRLDKSGLQVCVGDRVTVASVDWRARRGAVVGLEPRHNLLQRPAVANVSRVVVVVALAEPGLDPLQLTRFLITAEATGQPVQVVLSKADLLPAAAVEAWCRRLEGWGYATLAVSTCTGAGLAALRSDLEQPGIAVLCGPSGVGKSSLLNALAPALDLRVAAVSGRLRRGRHTTRHVELFPLAPGALVADSPGFNTPALPGDPQTLAAAFPELLARLRASPCRFANCRHQGDPGCAMGGTWDRHGIYGRCLEEVEALAGARCRGGQGRQEEGGMRRRGDRLEPLLDPQLRRSSRSTRRQALEGELSSPDRED</sequence>
<dbReference type="EC" id="3.6.1.-" evidence="3"/>
<feature type="binding site" evidence="3">
    <location>
        <begin position="177"/>
        <end position="185"/>
    </location>
    <ligand>
        <name>GTP</name>
        <dbReference type="ChEBI" id="CHEBI:37565"/>
    </ligand>
</feature>
<evidence type="ECO:0000313" key="7">
    <source>
        <dbReference type="EMBL" id="MEA5442264.1"/>
    </source>
</evidence>
<protein>
    <recommendedName>
        <fullName evidence="3">Small ribosomal subunit biogenesis GTPase RsgA</fullName>
        <ecNumber evidence="3">3.6.1.-</ecNumber>
    </recommendedName>
</protein>
<proteinExistence type="inferred from homology"/>
<feature type="binding site" evidence="3">
    <location>
        <position position="260"/>
    </location>
    <ligand>
        <name>Zn(2+)</name>
        <dbReference type="ChEBI" id="CHEBI:29105"/>
    </ligand>
</feature>
<dbReference type="NCBIfam" id="TIGR00157">
    <property type="entry name" value="ribosome small subunit-dependent GTPase A"/>
    <property type="match status" value="1"/>
</dbReference>
<keyword evidence="1 3" id="KW-0547">Nucleotide-binding</keyword>
<keyword evidence="2 3" id="KW-0342">GTP-binding</keyword>
<gene>
    <name evidence="3 7" type="primary">rsgA</name>
    <name evidence="7" type="ORF">VB739_06840</name>
</gene>
<dbReference type="InterPro" id="IPR004881">
    <property type="entry name" value="Ribosome_biogen_GTPase_RsgA"/>
</dbReference>
<keyword evidence="3" id="KW-0862">Zinc</keyword>
<comment type="cofactor">
    <cofactor evidence="3">
        <name>Zn(2+)</name>
        <dbReference type="ChEBI" id="CHEBI:29105"/>
    </cofactor>
    <text evidence="3">Binds 1 zinc ion per subunit.</text>
</comment>
<dbReference type="Gene3D" id="2.40.50.140">
    <property type="entry name" value="Nucleic acid-binding proteins"/>
    <property type="match status" value="1"/>
</dbReference>
<feature type="binding site" evidence="3">
    <location>
        <begin position="125"/>
        <end position="128"/>
    </location>
    <ligand>
        <name>GTP</name>
        <dbReference type="ChEBI" id="CHEBI:37565"/>
    </ligand>
</feature>
<comment type="subunit">
    <text evidence="3">Monomer. Associates with 30S ribosomal subunit, binds 16S rRNA.</text>
</comment>
<dbReference type="PANTHER" id="PTHR32120:SF11">
    <property type="entry name" value="SMALL RIBOSOMAL SUBUNIT BIOGENESIS GTPASE RSGA 1, MITOCHONDRIAL-RELATED"/>
    <property type="match status" value="1"/>
</dbReference>
<evidence type="ECO:0000256" key="4">
    <source>
        <dbReference type="SAM" id="MobiDB-lite"/>
    </source>
</evidence>
<dbReference type="InterPro" id="IPR030378">
    <property type="entry name" value="G_CP_dom"/>
</dbReference>
<dbReference type="PANTHER" id="PTHR32120">
    <property type="entry name" value="SMALL RIBOSOMAL SUBUNIT BIOGENESIS GTPASE RSGA"/>
    <property type="match status" value="1"/>
</dbReference>
<keyword evidence="3" id="KW-0694">RNA-binding</keyword>
<dbReference type="Pfam" id="PF03193">
    <property type="entry name" value="RsgA_GTPase"/>
    <property type="match status" value="1"/>
</dbReference>
<dbReference type="PROSITE" id="PS51721">
    <property type="entry name" value="G_CP"/>
    <property type="match status" value="1"/>
</dbReference>
<reference evidence="7 8" key="1">
    <citation type="submission" date="2023-12" db="EMBL/GenBank/DDBJ databases">
        <title>Baltic Sea Cyanobacteria.</title>
        <authorList>
            <person name="Delbaje E."/>
            <person name="Fewer D.P."/>
            <person name="Shishido T.K."/>
        </authorList>
    </citation>
    <scope>NUCLEOTIDE SEQUENCE [LARGE SCALE GENOMIC DNA]</scope>
    <source>
        <strain evidence="7 8">UHCC 0281</strain>
    </source>
</reference>
<feature type="binding site" evidence="3">
    <location>
        <position position="265"/>
    </location>
    <ligand>
        <name>Zn(2+)</name>
        <dbReference type="ChEBI" id="CHEBI:29105"/>
    </ligand>
</feature>
<dbReference type="Proteomes" id="UP001302329">
    <property type="component" value="Unassembled WGS sequence"/>
</dbReference>
<comment type="function">
    <text evidence="3">One of several proteins that assist in the late maturation steps of the functional core of the 30S ribosomal subunit. Helps release RbfA from mature subunits. May play a role in the assembly of ribosomal proteins into the subunit. Circularly permuted GTPase that catalyzes slow GTP hydrolysis, GTPase activity is stimulated by the 30S ribosomal subunit.</text>
</comment>
<feature type="compositionally biased region" description="Basic and acidic residues" evidence="4">
    <location>
        <begin position="306"/>
        <end position="321"/>
    </location>
</feature>
<dbReference type="SUPFAM" id="SSF52540">
    <property type="entry name" value="P-loop containing nucleoside triphosphate hydrolases"/>
    <property type="match status" value="1"/>
</dbReference>
<dbReference type="EMBL" id="JAYGHY010000015">
    <property type="protein sequence ID" value="MEA5442264.1"/>
    <property type="molecule type" value="Genomic_DNA"/>
</dbReference>
<dbReference type="CDD" id="cd01854">
    <property type="entry name" value="YjeQ_EngC"/>
    <property type="match status" value="1"/>
</dbReference>
<dbReference type="InterPro" id="IPR027417">
    <property type="entry name" value="P-loop_NTPase"/>
</dbReference>
<feature type="binding site" evidence="3">
    <location>
        <position position="273"/>
    </location>
    <ligand>
        <name>Zn(2+)</name>
        <dbReference type="ChEBI" id="CHEBI:29105"/>
    </ligand>
</feature>
<evidence type="ECO:0000259" key="5">
    <source>
        <dbReference type="PROSITE" id="PS50936"/>
    </source>
</evidence>
<dbReference type="InterPro" id="IPR012340">
    <property type="entry name" value="NA-bd_OB-fold"/>
</dbReference>
<keyword evidence="8" id="KW-1185">Reference proteome</keyword>
<evidence type="ECO:0000256" key="1">
    <source>
        <dbReference type="ARBA" id="ARBA00022741"/>
    </source>
</evidence>
<dbReference type="SUPFAM" id="SSF50249">
    <property type="entry name" value="Nucleic acid-binding proteins"/>
    <property type="match status" value="1"/>
</dbReference>
<evidence type="ECO:0000259" key="6">
    <source>
        <dbReference type="PROSITE" id="PS51721"/>
    </source>
</evidence>
<keyword evidence="3" id="KW-0378">Hydrolase</keyword>
<organism evidence="7 8">
    <name type="scientific">Cyanobium gracile UHCC 0281</name>
    <dbReference type="NCBI Taxonomy" id="3110309"/>
    <lineage>
        <taxon>Bacteria</taxon>
        <taxon>Bacillati</taxon>
        <taxon>Cyanobacteriota</taxon>
        <taxon>Cyanophyceae</taxon>
        <taxon>Synechococcales</taxon>
        <taxon>Prochlorococcaceae</taxon>
        <taxon>Cyanobium</taxon>
    </lineage>
</organism>
<dbReference type="Gene3D" id="1.10.40.50">
    <property type="entry name" value="Probable gtpase engc, domain 3"/>
    <property type="match status" value="1"/>
</dbReference>